<keyword evidence="3" id="KW-1133">Transmembrane helix</keyword>
<accession>A0AAN8IDI8</accession>
<feature type="transmembrane region" description="Helical" evidence="3">
    <location>
        <begin position="30"/>
        <end position="56"/>
    </location>
</feature>
<name>A0AAN8IDI8_TRICO</name>
<evidence type="ECO:0000256" key="2">
    <source>
        <dbReference type="SAM" id="MobiDB-lite"/>
    </source>
</evidence>
<evidence type="ECO:0000313" key="5">
    <source>
        <dbReference type="Proteomes" id="UP001331761"/>
    </source>
</evidence>
<sequence length="340" mass="37863">MRTTLLTYPCDSSMVAPSCCLEYRPTGTFWAILIFIVLPLIFLVGKVIGTILTVLWRVLLGLTKLALWDDEDYDEEREELRLERQAELLAREEARMKRRQERALRRHQAVTRECTKINEKVTSLLANGVPRNGVAKCAPPTDDISESLNSECETDEQRVAPAVVSAVETTTINNGHVTLPDVPDQTEPPVLTNGHVTSPNATVIQLVLDWSRPILGVSLANSRRITDPRLQKWLKRHDVDHLIPGVRREVDRLVGARQLRLMTIHRPGLAAGPQTALSTMETADGRQKVDGREAGRGVDRGTATGMTRISHDASMKGEKELKEIGKLNEIDGGVYSKDRS</sequence>
<comment type="caution">
    <text evidence="4">The sequence shown here is derived from an EMBL/GenBank/DDBJ whole genome shotgun (WGS) entry which is preliminary data.</text>
</comment>
<feature type="coiled-coil region" evidence="1">
    <location>
        <begin position="75"/>
        <end position="102"/>
    </location>
</feature>
<organism evidence="4 5">
    <name type="scientific">Trichostrongylus colubriformis</name>
    <name type="common">Black scour worm</name>
    <dbReference type="NCBI Taxonomy" id="6319"/>
    <lineage>
        <taxon>Eukaryota</taxon>
        <taxon>Metazoa</taxon>
        <taxon>Ecdysozoa</taxon>
        <taxon>Nematoda</taxon>
        <taxon>Chromadorea</taxon>
        <taxon>Rhabditida</taxon>
        <taxon>Rhabditina</taxon>
        <taxon>Rhabditomorpha</taxon>
        <taxon>Strongyloidea</taxon>
        <taxon>Trichostrongylidae</taxon>
        <taxon>Trichostrongylus</taxon>
    </lineage>
</organism>
<dbReference type="EMBL" id="WIXE01018917">
    <property type="protein sequence ID" value="KAK5970499.1"/>
    <property type="molecule type" value="Genomic_DNA"/>
</dbReference>
<dbReference type="AlphaFoldDB" id="A0AAN8IDI8"/>
<feature type="region of interest" description="Disordered" evidence="2">
    <location>
        <begin position="272"/>
        <end position="304"/>
    </location>
</feature>
<feature type="compositionally biased region" description="Basic and acidic residues" evidence="2">
    <location>
        <begin position="283"/>
        <end position="299"/>
    </location>
</feature>
<reference evidence="4 5" key="1">
    <citation type="submission" date="2019-10" db="EMBL/GenBank/DDBJ databases">
        <title>Assembly and Annotation for the nematode Trichostrongylus colubriformis.</title>
        <authorList>
            <person name="Martin J."/>
        </authorList>
    </citation>
    <scope>NUCLEOTIDE SEQUENCE [LARGE SCALE GENOMIC DNA]</scope>
    <source>
        <strain evidence="4">G859</strain>
        <tissue evidence="4">Whole worm</tissue>
    </source>
</reference>
<keyword evidence="1" id="KW-0175">Coiled coil</keyword>
<keyword evidence="3" id="KW-0812">Transmembrane</keyword>
<evidence type="ECO:0000313" key="4">
    <source>
        <dbReference type="EMBL" id="KAK5970499.1"/>
    </source>
</evidence>
<keyword evidence="3" id="KW-0472">Membrane</keyword>
<keyword evidence="5" id="KW-1185">Reference proteome</keyword>
<proteinExistence type="predicted"/>
<protein>
    <submittedName>
        <fullName evidence="4">Uncharacterized protein</fullName>
    </submittedName>
</protein>
<evidence type="ECO:0000256" key="1">
    <source>
        <dbReference type="SAM" id="Coils"/>
    </source>
</evidence>
<dbReference type="Proteomes" id="UP001331761">
    <property type="component" value="Unassembled WGS sequence"/>
</dbReference>
<evidence type="ECO:0000256" key="3">
    <source>
        <dbReference type="SAM" id="Phobius"/>
    </source>
</evidence>
<gene>
    <name evidence="4" type="ORF">GCK32_002705</name>
</gene>